<dbReference type="EMBL" id="JACXAA010000034">
    <property type="protein sequence ID" value="MBD2757835.1"/>
    <property type="molecule type" value="Genomic_DNA"/>
</dbReference>
<comment type="caution">
    <text evidence="1">The sequence shown here is derived from an EMBL/GenBank/DDBJ whole genome shotgun (WGS) entry which is preliminary data.</text>
</comment>
<dbReference type="RefSeq" id="WP_191043455.1">
    <property type="nucleotide sequence ID" value="NZ_JACXAA010000034.1"/>
</dbReference>
<reference evidence="1" key="1">
    <citation type="submission" date="2020-09" db="EMBL/GenBank/DDBJ databases">
        <authorList>
            <person name="Kim M.K."/>
        </authorList>
    </citation>
    <scope>NUCLEOTIDE SEQUENCE</scope>
    <source>
        <strain evidence="1">BT704</strain>
    </source>
</reference>
<sequence>MMHVAPLLVVLTILTSCRSLPKGSINAKIAGTWRLYESGDAPGGGTYVVKSIRPVPAQTITLSRNGRFKAEGSDPFFISLYVPIQRYRAEKTPTTENYFRFGYWDSKTRRLVYQGLTLKNDTLRLTPLCYEGCHFSFLRID</sequence>
<evidence type="ECO:0000313" key="1">
    <source>
        <dbReference type="EMBL" id="MBD2757835.1"/>
    </source>
</evidence>
<evidence type="ECO:0000313" key="2">
    <source>
        <dbReference type="Proteomes" id="UP000653797"/>
    </source>
</evidence>
<organism evidence="1 2">
    <name type="scientific">Spirosoma validum</name>
    <dbReference type="NCBI Taxonomy" id="2771355"/>
    <lineage>
        <taxon>Bacteria</taxon>
        <taxon>Pseudomonadati</taxon>
        <taxon>Bacteroidota</taxon>
        <taxon>Cytophagia</taxon>
        <taxon>Cytophagales</taxon>
        <taxon>Cytophagaceae</taxon>
        <taxon>Spirosoma</taxon>
    </lineage>
</organism>
<name>A0A927B8T2_9BACT</name>
<protein>
    <submittedName>
        <fullName evidence="1">Uncharacterized protein</fullName>
    </submittedName>
</protein>
<gene>
    <name evidence="1" type="ORF">IC230_33550</name>
</gene>
<proteinExistence type="predicted"/>
<dbReference type="Proteomes" id="UP000653797">
    <property type="component" value="Unassembled WGS sequence"/>
</dbReference>
<dbReference type="AlphaFoldDB" id="A0A927B8T2"/>
<accession>A0A927B8T2</accession>
<keyword evidence="2" id="KW-1185">Reference proteome</keyword>